<evidence type="ECO:0000259" key="2">
    <source>
        <dbReference type="Pfam" id="PF03171"/>
    </source>
</evidence>
<dbReference type="InterPro" id="IPR044861">
    <property type="entry name" value="IPNS-like_FE2OG_OXY"/>
</dbReference>
<accession>A0A5N6U5K1</accession>
<dbReference type="PANTHER" id="PTHR47990">
    <property type="entry name" value="2-OXOGLUTARATE (2OG) AND FE(II)-DEPENDENT OXYGENASE SUPERFAMILY PROTEIN-RELATED"/>
    <property type="match status" value="1"/>
</dbReference>
<dbReference type="InterPro" id="IPR026992">
    <property type="entry name" value="DIOX_N"/>
</dbReference>
<dbReference type="AlphaFoldDB" id="A0A5N6U5K1"/>
<reference evidence="4 5" key="1">
    <citation type="submission" date="2019-04" db="EMBL/GenBank/DDBJ databases">
        <title>Friends and foes A comparative genomics study of 23 Aspergillus species from section Flavi.</title>
        <authorList>
            <consortium name="DOE Joint Genome Institute"/>
            <person name="Kjaerbolling I."/>
            <person name="Vesth T."/>
            <person name="Frisvad J.C."/>
            <person name="Nybo J.L."/>
            <person name="Theobald S."/>
            <person name="Kildgaard S."/>
            <person name="Isbrandt T."/>
            <person name="Kuo A."/>
            <person name="Sato A."/>
            <person name="Lyhne E.K."/>
            <person name="Kogle M.E."/>
            <person name="Wiebenga A."/>
            <person name="Kun R.S."/>
            <person name="Lubbers R.J."/>
            <person name="Makela M.R."/>
            <person name="Barry K."/>
            <person name="Chovatia M."/>
            <person name="Clum A."/>
            <person name="Daum C."/>
            <person name="Haridas S."/>
            <person name="He G."/>
            <person name="LaButti K."/>
            <person name="Lipzen A."/>
            <person name="Mondo S."/>
            <person name="Riley R."/>
            <person name="Salamov A."/>
            <person name="Simmons B.A."/>
            <person name="Magnuson J.K."/>
            <person name="Henrissat B."/>
            <person name="Mortensen U.H."/>
            <person name="Larsen T.O."/>
            <person name="Devries R.P."/>
            <person name="Grigoriev I.V."/>
            <person name="Machida M."/>
            <person name="Baker S.E."/>
            <person name="Andersen M.R."/>
        </authorList>
    </citation>
    <scope>NUCLEOTIDE SEQUENCE [LARGE SCALE GENOMIC DNA]</scope>
    <source>
        <strain evidence="4 5">IBT 18842</strain>
    </source>
</reference>
<proteinExistence type="inferred from homology"/>
<dbReference type="Gene3D" id="2.60.120.330">
    <property type="entry name" value="B-lactam Antibiotic, Isopenicillin N Synthase, Chain"/>
    <property type="match status" value="1"/>
</dbReference>
<evidence type="ECO:0000259" key="3">
    <source>
        <dbReference type="Pfam" id="PF14226"/>
    </source>
</evidence>
<name>A0A5N6U5K1_ASPAV</name>
<dbReference type="OrthoDB" id="288590at2759"/>
<keyword evidence="5" id="KW-1185">Reference proteome</keyword>
<feature type="domain" description="Isopenicillin N synthase-like Fe(2+) 2OG dioxygenase" evidence="2">
    <location>
        <begin position="168"/>
        <end position="258"/>
    </location>
</feature>
<sequence>MTVTDIATIDLGKLTAKDPFELERLIQAAQSPGFFYLDFQNDNATKVVKEQGPELFTVTDRYFDLPAEVKMKDFRTDQPASSDRGYKSCESDETFEMSYDEMQQGKLRLPTPLSEKESVFNEFHSHCHLAAKTLLTRLAEALSLPLQEYHREGEPTETGLKLIAEPSLDKASDVQENKHTDSGTFTMLFYNEWSLHIQLPGGGNWTFVPPPSPGVALVHVANSLQRMTQSQLHSPLHRVTQPADGAAKRYFLSYFLRPEADWASREIAGY</sequence>
<evidence type="ECO:0000313" key="4">
    <source>
        <dbReference type="EMBL" id="KAE8153820.1"/>
    </source>
</evidence>
<dbReference type="Pfam" id="PF03171">
    <property type="entry name" value="2OG-FeII_Oxy"/>
    <property type="match status" value="1"/>
</dbReference>
<gene>
    <name evidence="4" type="ORF">BDV25DRAFT_14905</name>
</gene>
<dbReference type="InterPro" id="IPR050231">
    <property type="entry name" value="Iron_ascorbate_oxido_reductase"/>
</dbReference>
<protein>
    <submittedName>
        <fullName evidence="4">Clavaminate synthase-like protein</fullName>
    </submittedName>
</protein>
<dbReference type="Proteomes" id="UP000325780">
    <property type="component" value="Unassembled WGS sequence"/>
</dbReference>
<dbReference type="InterPro" id="IPR027443">
    <property type="entry name" value="IPNS-like_sf"/>
</dbReference>
<dbReference type="Pfam" id="PF14226">
    <property type="entry name" value="DIOX_N"/>
    <property type="match status" value="1"/>
</dbReference>
<evidence type="ECO:0000313" key="5">
    <source>
        <dbReference type="Proteomes" id="UP000325780"/>
    </source>
</evidence>
<feature type="domain" description="Non-haem dioxygenase N-terminal" evidence="3">
    <location>
        <begin position="7"/>
        <end position="94"/>
    </location>
</feature>
<dbReference type="EMBL" id="ML742035">
    <property type="protein sequence ID" value="KAE8153820.1"/>
    <property type="molecule type" value="Genomic_DNA"/>
</dbReference>
<comment type="similarity">
    <text evidence="1">Belongs to the iron/ascorbate-dependent oxidoreductase family.</text>
</comment>
<dbReference type="SUPFAM" id="SSF51197">
    <property type="entry name" value="Clavaminate synthase-like"/>
    <property type="match status" value="1"/>
</dbReference>
<evidence type="ECO:0000256" key="1">
    <source>
        <dbReference type="ARBA" id="ARBA00008056"/>
    </source>
</evidence>
<organism evidence="4 5">
    <name type="scientific">Aspergillus avenaceus</name>
    <dbReference type="NCBI Taxonomy" id="36643"/>
    <lineage>
        <taxon>Eukaryota</taxon>
        <taxon>Fungi</taxon>
        <taxon>Dikarya</taxon>
        <taxon>Ascomycota</taxon>
        <taxon>Pezizomycotina</taxon>
        <taxon>Eurotiomycetes</taxon>
        <taxon>Eurotiomycetidae</taxon>
        <taxon>Eurotiales</taxon>
        <taxon>Aspergillaceae</taxon>
        <taxon>Aspergillus</taxon>
        <taxon>Aspergillus subgen. Circumdati</taxon>
    </lineage>
</organism>